<reference evidence="10 11" key="1">
    <citation type="submission" date="2015-05" db="EMBL/GenBank/DDBJ databases">
        <title>Genome assembly of Archangium gephyra DSM 2261.</title>
        <authorList>
            <person name="Sharma G."/>
            <person name="Subramanian S."/>
        </authorList>
    </citation>
    <scope>NUCLEOTIDE SEQUENCE [LARGE SCALE GENOMIC DNA]</scope>
    <source>
        <strain evidence="10 11">DSM 2261</strain>
    </source>
</reference>
<name>A0AAC8QFK3_9BACT</name>
<feature type="binding site" evidence="8">
    <location>
        <position position="131"/>
    </location>
    <ligand>
        <name>Zn(2+)</name>
        <dbReference type="ChEBI" id="CHEBI:29105"/>
    </ligand>
</feature>
<evidence type="ECO:0000256" key="8">
    <source>
        <dbReference type="PIRSR" id="PIRSR038994-3"/>
    </source>
</evidence>
<dbReference type="PANTHER" id="PTHR11113:SF14">
    <property type="entry name" value="N-ACETYLGLUCOSAMINE-6-PHOSPHATE DEACETYLASE"/>
    <property type="match status" value="1"/>
</dbReference>
<comment type="cofactor">
    <cofactor evidence="8">
        <name>a divalent metal cation</name>
        <dbReference type="ChEBI" id="CHEBI:60240"/>
    </cofactor>
    <text evidence="8">Binds 1 divalent metal cation per subunit.</text>
</comment>
<dbReference type="KEGG" id="age:AA314_08454"/>
<evidence type="ECO:0000313" key="10">
    <source>
        <dbReference type="EMBL" id="AKJ06828.1"/>
    </source>
</evidence>
<feature type="binding site" evidence="7">
    <location>
        <position position="233"/>
    </location>
    <ligand>
        <name>substrate</name>
    </ligand>
</feature>
<dbReference type="Gene3D" id="3.20.20.140">
    <property type="entry name" value="Metal-dependent hydrolases"/>
    <property type="match status" value="1"/>
</dbReference>
<dbReference type="InterPro" id="IPR032466">
    <property type="entry name" value="Metal_Hydrolase"/>
</dbReference>
<dbReference type="Pfam" id="PF01979">
    <property type="entry name" value="Amidohydro_1"/>
    <property type="match status" value="1"/>
</dbReference>
<feature type="active site" description="Proton donor/acceptor" evidence="6">
    <location>
        <position position="280"/>
    </location>
</feature>
<dbReference type="InterPro" id="IPR011059">
    <property type="entry name" value="Metal-dep_hydrolase_composite"/>
</dbReference>
<dbReference type="InterPro" id="IPR006680">
    <property type="entry name" value="Amidohydro-rel"/>
</dbReference>
<evidence type="ECO:0000256" key="7">
    <source>
        <dbReference type="PIRSR" id="PIRSR038994-2"/>
    </source>
</evidence>
<evidence type="ECO:0000259" key="9">
    <source>
        <dbReference type="Pfam" id="PF01979"/>
    </source>
</evidence>
<dbReference type="AlphaFoldDB" id="A0AAC8QFK3"/>
<feature type="binding site" evidence="7">
    <location>
        <begin position="225"/>
        <end position="226"/>
    </location>
    <ligand>
        <name>substrate</name>
    </ligand>
</feature>
<evidence type="ECO:0000256" key="3">
    <source>
        <dbReference type="ARBA" id="ARBA00022801"/>
    </source>
</evidence>
<organism evidence="10 11">
    <name type="scientific">Archangium gephyra</name>
    <dbReference type="NCBI Taxonomy" id="48"/>
    <lineage>
        <taxon>Bacteria</taxon>
        <taxon>Pseudomonadati</taxon>
        <taxon>Myxococcota</taxon>
        <taxon>Myxococcia</taxon>
        <taxon>Myxococcales</taxon>
        <taxon>Cystobacterineae</taxon>
        <taxon>Archangiaceae</taxon>
        <taxon>Archangium</taxon>
    </lineage>
</organism>
<evidence type="ECO:0000256" key="5">
    <source>
        <dbReference type="PIRNR" id="PIRNR038994"/>
    </source>
</evidence>
<feature type="binding site" evidence="7">
    <location>
        <position position="142"/>
    </location>
    <ligand>
        <name>substrate</name>
    </ligand>
</feature>
<gene>
    <name evidence="10" type="ORF">AA314_08454</name>
</gene>
<dbReference type="Gene3D" id="2.30.40.10">
    <property type="entry name" value="Urease, subunit C, domain 1"/>
    <property type="match status" value="1"/>
</dbReference>
<proteinExistence type="inferred from homology"/>
<dbReference type="PIRSF" id="PIRSF038994">
    <property type="entry name" value="NagA"/>
    <property type="match status" value="1"/>
</dbReference>
<accession>A0AAC8QFK3</accession>
<dbReference type="CDD" id="cd00854">
    <property type="entry name" value="NagA"/>
    <property type="match status" value="1"/>
</dbReference>
<evidence type="ECO:0000256" key="2">
    <source>
        <dbReference type="ARBA" id="ARBA00022723"/>
    </source>
</evidence>
<feature type="domain" description="Amidohydrolase-related" evidence="9">
    <location>
        <begin position="54"/>
        <end position="384"/>
    </location>
</feature>
<evidence type="ECO:0000313" key="11">
    <source>
        <dbReference type="Proteomes" id="UP000035579"/>
    </source>
</evidence>
<dbReference type="GO" id="GO:0006046">
    <property type="term" value="P:N-acetylglucosamine catabolic process"/>
    <property type="evidence" value="ECO:0007669"/>
    <property type="project" value="TreeGrafter"/>
</dbReference>
<comment type="similarity">
    <text evidence="1 5">Belongs to the metallo-dependent hydrolases superfamily. NagA family.</text>
</comment>
<sequence length="388" mass="41053">MMTRILTGARLFNGERMLEGHGLVLEGERITAVVPLDAVPAGAQVRRLPEGTLLVPGFLDAQVNGAGGVLFNDTPTPEAALAIAAAARRSGTTGLLPTFITDAPGRMREACEAALVAMSRPASGVLGIHLEGPFISGERPGVHESRFIRVPDAGEVDYLSALPERLAGQGGRVVVTLAPECVEDAVIERLASAGVVLSAGHTAATYERTREALAAGVRGFTHLFNAMPPAQSRQPGPVVAALEADEAWCGVIVDGIHVHPAMLRLLLKVKRPGRVFLVTDAMPPVGTEASSFTLYGRTILRREGRLVTENGTLAGADIDMVTAVRNCVRLLGLPLEECLRMASLHPASYLGLDGHLGRLAPGYRADLTLLREDVTVLATWVAGQEQWS</sequence>
<evidence type="ECO:0000256" key="6">
    <source>
        <dbReference type="PIRSR" id="PIRSR038994-1"/>
    </source>
</evidence>
<feature type="binding site" evidence="8">
    <location>
        <position position="222"/>
    </location>
    <ligand>
        <name>Zn(2+)</name>
        <dbReference type="ChEBI" id="CHEBI:29105"/>
    </ligand>
</feature>
<dbReference type="SUPFAM" id="SSF51338">
    <property type="entry name" value="Composite domain of metallo-dependent hydrolases"/>
    <property type="match status" value="1"/>
</dbReference>
<dbReference type="EMBL" id="CP011509">
    <property type="protein sequence ID" value="AKJ06828.1"/>
    <property type="molecule type" value="Genomic_DNA"/>
</dbReference>
<dbReference type="InterPro" id="IPR003764">
    <property type="entry name" value="GlcNAc_6-P_deAcase"/>
</dbReference>
<dbReference type="SUPFAM" id="SSF51556">
    <property type="entry name" value="Metallo-dependent hydrolases"/>
    <property type="match status" value="1"/>
</dbReference>
<keyword evidence="2 8" id="KW-0479">Metal-binding</keyword>
<feature type="binding site" evidence="8">
    <location>
        <position position="201"/>
    </location>
    <ligand>
        <name>Zn(2+)</name>
        <dbReference type="ChEBI" id="CHEBI:29105"/>
    </ligand>
</feature>
<dbReference type="PANTHER" id="PTHR11113">
    <property type="entry name" value="N-ACETYLGLUCOSAMINE-6-PHOSPHATE DEACETYLASE"/>
    <property type="match status" value="1"/>
</dbReference>
<keyword evidence="3 5" id="KW-0378">Hydrolase</keyword>
<evidence type="ECO:0000256" key="4">
    <source>
        <dbReference type="ARBA" id="ARBA00023277"/>
    </source>
</evidence>
<evidence type="ECO:0000256" key="1">
    <source>
        <dbReference type="ARBA" id="ARBA00010716"/>
    </source>
</evidence>
<dbReference type="GO" id="GO:0008448">
    <property type="term" value="F:N-acetylglucosamine-6-phosphate deacetylase activity"/>
    <property type="evidence" value="ECO:0007669"/>
    <property type="project" value="InterPro"/>
</dbReference>
<dbReference type="Proteomes" id="UP000035579">
    <property type="component" value="Chromosome"/>
</dbReference>
<dbReference type="NCBIfam" id="TIGR00221">
    <property type="entry name" value="nagA"/>
    <property type="match status" value="1"/>
</dbReference>
<feature type="binding site" evidence="7">
    <location>
        <begin position="313"/>
        <end position="315"/>
    </location>
    <ligand>
        <name>substrate</name>
    </ligand>
</feature>
<dbReference type="GO" id="GO:0046872">
    <property type="term" value="F:metal ion binding"/>
    <property type="evidence" value="ECO:0007669"/>
    <property type="project" value="UniProtKB-KW"/>
</dbReference>
<dbReference type="Pfam" id="PF22643">
    <property type="entry name" value="NagA_N"/>
    <property type="match status" value="1"/>
</dbReference>
<keyword evidence="4 5" id="KW-0119">Carbohydrate metabolism</keyword>
<feature type="binding site" evidence="7">
    <location>
        <position position="257"/>
    </location>
    <ligand>
        <name>substrate</name>
    </ligand>
</feature>
<protein>
    <submittedName>
        <fullName evidence="10">N-acetylglucosamine-6-phosphate deacetylase</fullName>
    </submittedName>
</protein>